<protein>
    <submittedName>
        <fullName evidence="9">Acyl-CoA dehydrogenase</fullName>
    </submittedName>
</protein>
<dbReference type="Proteomes" id="UP000266177">
    <property type="component" value="Unassembled WGS sequence"/>
</dbReference>
<dbReference type="InterPro" id="IPR036250">
    <property type="entry name" value="AcylCo_DH-like_C"/>
</dbReference>
<evidence type="ECO:0000313" key="9">
    <source>
        <dbReference type="EMBL" id="RJG25954.1"/>
    </source>
</evidence>
<evidence type="ECO:0000259" key="8">
    <source>
        <dbReference type="Pfam" id="PF02771"/>
    </source>
</evidence>
<dbReference type="EMBL" id="QYZD01000002">
    <property type="protein sequence ID" value="RJG25954.1"/>
    <property type="molecule type" value="Genomic_DNA"/>
</dbReference>
<evidence type="ECO:0000256" key="2">
    <source>
        <dbReference type="ARBA" id="ARBA00009347"/>
    </source>
</evidence>
<evidence type="ECO:0000259" key="7">
    <source>
        <dbReference type="Pfam" id="PF02770"/>
    </source>
</evidence>
<sequence length="393" mass="42520">MNAHTCSSAAQVVEEARQFAAREIRPLAGEIDASGELPRSLIAKMGERGYLAASWPEEYGGLGLDPVAYGLLTEQIGKACSNTRALLTVQTSLLGETMLRFGTEAQKQLWLPQMARAEKLGAFALSEPLVGSDAKSVQTTYRKEGARYILNGSKKWISFAAIADFFVVIAADSAGHITSFIVEREREGVRVIPMGGMLGNRAVHIAEIQFDEVEVPADNVLGNVGGGFTYVVSTALDHGRYSIAWAGAAIAAEALEEMVTYARSRSQFGEKLHHFQLVKGMIGDAVTKVHAARSLCLSAGELRRNGAEDAIHQTTIAKYFTSKIAVEVTNDTVQIHGGNGCRSDYPAERLFREAKVLEIIEGTSQIQQQVIAQYGLRKYAVKKQGAVQAGREA</sequence>
<dbReference type="AlphaFoldDB" id="A0A3A3GM53"/>
<dbReference type="InterPro" id="IPR013786">
    <property type="entry name" value="AcylCoA_DH/ox_N"/>
</dbReference>
<keyword evidence="3 5" id="KW-0285">Flavoprotein</keyword>
<dbReference type="PIRSF" id="PIRSF016578">
    <property type="entry name" value="HsaA"/>
    <property type="match status" value="1"/>
</dbReference>
<accession>A0A3A3GM53</accession>
<dbReference type="SUPFAM" id="SSF47203">
    <property type="entry name" value="Acyl-CoA dehydrogenase C-terminal domain-like"/>
    <property type="match status" value="1"/>
</dbReference>
<evidence type="ECO:0000256" key="3">
    <source>
        <dbReference type="ARBA" id="ARBA00022630"/>
    </source>
</evidence>
<dbReference type="RefSeq" id="WP_119790885.1">
    <property type="nucleotide sequence ID" value="NZ_QYZD01000002.1"/>
</dbReference>
<evidence type="ECO:0000313" key="10">
    <source>
        <dbReference type="Proteomes" id="UP000266177"/>
    </source>
</evidence>
<gene>
    <name evidence="9" type="ORF">DQX05_03375</name>
</gene>
<dbReference type="Pfam" id="PF00441">
    <property type="entry name" value="Acyl-CoA_dh_1"/>
    <property type="match status" value="1"/>
</dbReference>
<dbReference type="InterPro" id="IPR006091">
    <property type="entry name" value="Acyl-CoA_Oxase/DH_mid-dom"/>
</dbReference>
<dbReference type="Gene3D" id="1.20.140.10">
    <property type="entry name" value="Butyryl-CoA Dehydrogenase, subunit A, domain 3"/>
    <property type="match status" value="1"/>
</dbReference>
<dbReference type="GO" id="GO:0050660">
    <property type="term" value="F:flavin adenine dinucleotide binding"/>
    <property type="evidence" value="ECO:0007669"/>
    <property type="project" value="InterPro"/>
</dbReference>
<comment type="similarity">
    <text evidence="2 5">Belongs to the acyl-CoA dehydrogenase family.</text>
</comment>
<dbReference type="Gene3D" id="2.40.110.10">
    <property type="entry name" value="Butyryl-CoA Dehydrogenase, subunit A, domain 2"/>
    <property type="match status" value="1"/>
</dbReference>
<dbReference type="InterPro" id="IPR037069">
    <property type="entry name" value="AcylCoA_DH/ox_N_sf"/>
</dbReference>
<comment type="caution">
    <text evidence="9">The sequence shown here is derived from an EMBL/GenBank/DDBJ whole genome shotgun (WGS) entry which is preliminary data.</text>
</comment>
<dbReference type="GO" id="GO:0003995">
    <property type="term" value="F:acyl-CoA dehydrogenase activity"/>
    <property type="evidence" value="ECO:0007669"/>
    <property type="project" value="TreeGrafter"/>
</dbReference>
<evidence type="ECO:0000256" key="1">
    <source>
        <dbReference type="ARBA" id="ARBA00001974"/>
    </source>
</evidence>
<feature type="domain" description="Acyl-CoA dehydrogenase/oxidase N-terminal" evidence="8">
    <location>
        <begin position="11"/>
        <end position="118"/>
    </location>
</feature>
<evidence type="ECO:0000256" key="5">
    <source>
        <dbReference type="RuleBase" id="RU362125"/>
    </source>
</evidence>
<feature type="domain" description="Acyl-CoA oxidase/dehydrogenase middle" evidence="7">
    <location>
        <begin position="122"/>
        <end position="213"/>
    </location>
</feature>
<dbReference type="Gene3D" id="1.10.540.10">
    <property type="entry name" value="Acyl-CoA dehydrogenase/oxidase, N-terminal domain"/>
    <property type="match status" value="1"/>
</dbReference>
<dbReference type="PANTHER" id="PTHR43884">
    <property type="entry name" value="ACYL-COA DEHYDROGENASE"/>
    <property type="match status" value="1"/>
</dbReference>
<dbReference type="FunFam" id="1.20.140.10:FF:000004">
    <property type="entry name" value="Acyl-CoA dehydrogenase FadE25"/>
    <property type="match status" value="1"/>
</dbReference>
<reference evidence="9 10" key="1">
    <citation type="submission" date="2018-09" db="EMBL/GenBank/DDBJ databases">
        <title>Paenibacillus SK2017-BO5.</title>
        <authorList>
            <person name="Piskunova J.V."/>
            <person name="Dubiley S.A."/>
            <person name="Severinov K.V."/>
        </authorList>
    </citation>
    <scope>NUCLEOTIDE SEQUENCE [LARGE SCALE GENOMIC DNA]</scope>
    <source>
        <strain evidence="9 10">BO5</strain>
    </source>
</reference>
<dbReference type="InterPro" id="IPR046373">
    <property type="entry name" value="Acyl-CoA_Oxase/DH_mid-dom_sf"/>
</dbReference>
<comment type="cofactor">
    <cofactor evidence="1 5">
        <name>FAD</name>
        <dbReference type="ChEBI" id="CHEBI:57692"/>
    </cofactor>
</comment>
<keyword evidence="4 5" id="KW-0274">FAD</keyword>
<dbReference type="InterPro" id="IPR009075">
    <property type="entry name" value="AcylCo_DH/oxidase_C"/>
</dbReference>
<evidence type="ECO:0000259" key="6">
    <source>
        <dbReference type="Pfam" id="PF00441"/>
    </source>
</evidence>
<dbReference type="PANTHER" id="PTHR43884:SF12">
    <property type="entry name" value="ISOVALERYL-COA DEHYDROGENASE, MITOCHONDRIAL-RELATED"/>
    <property type="match status" value="1"/>
</dbReference>
<evidence type="ECO:0000256" key="4">
    <source>
        <dbReference type="ARBA" id="ARBA00022827"/>
    </source>
</evidence>
<organism evidence="9 10">
    <name type="scientific">Paenibacillus thiaminolyticus</name>
    <name type="common">Bacillus thiaminolyticus</name>
    <dbReference type="NCBI Taxonomy" id="49283"/>
    <lineage>
        <taxon>Bacteria</taxon>
        <taxon>Bacillati</taxon>
        <taxon>Bacillota</taxon>
        <taxon>Bacilli</taxon>
        <taxon>Bacillales</taxon>
        <taxon>Paenibacillaceae</taxon>
        <taxon>Paenibacillus</taxon>
    </lineage>
</organism>
<dbReference type="Pfam" id="PF02770">
    <property type="entry name" value="Acyl-CoA_dh_M"/>
    <property type="match status" value="1"/>
</dbReference>
<proteinExistence type="inferred from homology"/>
<dbReference type="FunFam" id="1.10.540.10:FF:000026">
    <property type="entry name" value="Acyl-CoA dehydrogenase medium chain"/>
    <property type="match status" value="1"/>
</dbReference>
<feature type="domain" description="Acyl-CoA dehydrogenase/oxidase C-terminal" evidence="6">
    <location>
        <begin position="225"/>
        <end position="373"/>
    </location>
</feature>
<name>A0A3A3GM53_PANTH</name>
<dbReference type="OrthoDB" id="9802447at2"/>
<dbReference type="InterPro" id="IPR009100">
    <property type="entry name" value="AcylCoA_DH/oxidase_NM_dom_sf"/>
</dbReference>
<dbReference type="Pfam" id="PF02771">
    <property type="entry name" value="Acyl-CoA_dh_N"/>
    <property type="match status" value="1"/>
</dbReference>
<dbReference type="SUPFAM" id="SSF56645">
    <property type="entry name" value="Acyl-CoA dehydrogenase NM domain-like"/>
    <property type="match status" value="1"/>
</dbReference>
<keyword evidence="5" id="KW-0560">Oxidoreductase</keyword>